<feature type="binding site" evidence="11">
    <location>
        <begin position="101"/>
        <end position="108"/>
    </location>
    <ligand>
        <name>ATP</name>
        <dbReference type="ChEBI" id="CHEBI:30616"/>
    </ligand>
</feature>
<dbReference type="Pfam" id="PF13481">
    <property type="entry name" value="AAA_25"/>
    <property type="match status" value="1"/>
</dbReference>
<dbReference type="NCBIfam" id="TIGR00416">
    <property type="entry name" value="sms"/>
    <property type="match status" value="1"/>
</dbReference>
<dbReference type="InterPro" id="IPR004504">
    <property type="entry name" value="DNA_repair_RadA"/>
</dbReference>
<reference evidence="15 16" key="1">
    <citation type="submission" date="2024-03" db="EMBL/GenBank/DDBJ databases">
        <title>Human intestinal bacterial collection.</title>
        <authorList>
            <person name="Pauvert C."/>
            <person name="Hitch T.C.A."/>
            <person name="Clavel T."/>
        </authorList>
    </citation>
    <scope>NUCLEOTIDE SEQUENCE [LARGE SCALE GENOMIC DNA]</scope>
    <source>
        <strain evidence="15 16">CLA-AA-H78B</strain>
    </source>
</reference>
<keyword evidence="16" id="KW-1185">Reference proteome</keyword>
<dbReference type="SMART" id="SM00382">
    <property type="entry name" value="AAA"/>
    <property type="match status" value="1"/>
</dbReference>
<feature type="region of interest" description="Lon-protease-like" evidence="11">
    <location>
        <begin position="357"/>
        <end position="458"/>
    </location>
</feature>
<dbReference type="Pfam" id="PF18073">
    <property type="entry name" value="Zn_ribbon_LapB"/>
    <property type="match status" value="1"/>
</dbReference>
<dbReference type="SUPFAM" id="SSF54211">
    <property type="entry name" value="Ribosomal protein S5 domain 2-like"/>
    <property type="match status" value="1"/>
</dbReference>
<evidence type="ECO:0000256" key="2">
    <source>
        <dbReference type="ARBA" id="ARBA00022741"/>
    </source>
</evidence>
<evidence type="ECO:0000256" key="5">
    <source>
        <dbReference type="ARBA" id="ARBA00022801"/>
    </source>
</evidence>
<dbReference type="InterPro" id="IPR020588">
    <property type="entry name" value="RecA_ATP-bd"/>
</dbReference>
<evidence type="ECO:0000256" key="11">
    <source>
        <dbReference type="HAMAP-Rule" id="MF_01498"/>
    </source>
</evidence>
<dbReference type="CDD" id="cd01121">
    <property type="entry name" value="RadA_SMS_N"/>
    <property type="match status" value="1"/>
</dbReference>
<comment type="caution">
    <text evidence="15">The sequence shown here is derived from an EMBL/GenBank/DDBJ whole genome shotgun (WGS) entry which is preliminary data.</text>
</comment>
<feature type="domain" description="RecA family profile 1" evidence="14">
    <location>
        <begin position="72"/>
        <end position="221"/>
    </location>
</feature>
<keyword evidence="2 11" id="KW-0547">Nucleotide-binding</keyword>
<dbReference type="InterPro" id="IPR041166">
    <property type="entry name" value="Rubredoxin_2"/>
</dbReference>
<keyword evidence="10 11" id="KW-0234">DNA repair</keyword>
<dbReference type="Gene3D" id="3.30.230.10">
    <property type="match status" value="1"/>
</dbReference>
<accession>A0ABV1HYP8</accession>
<comment type="function">
    <text evidence="11">Plays a role in repairing double-strand DNA breaks, probably involving stabilizing or processing branched DNA or blocked replication forks.</text>
</comment>
<dbReference type="PROSITE" id="PS50162">
    <property type="entry name" value="RECA_2"/>
    <property type="match status" value="1"/>
</dbReference>
<comment type="function">
    <text evidence="13">DNA-dependent ATPase involved in processing of recombination intermediates, plays a role in repairing DNA breaks. Stimulates the branch migration of RecA-mediated strand transfer reactions, allowing the 3' invading strand to extend heteroduplex DNA faster. Binds ssDNA in the presence of ADP but not other nucleotides, has ATPase activity that is stimulated by ssDNA and various branched DNA structures, but inhibited by SSB. Does not have RecA's homology-searching function.</text>
</comment>
<evidence type="ECO:0000256" key="9">
    <source>
        <dbReference type="ARBA" id="ARBA00023125"/>
    </source>
</evidence>
<evidence type="ECO:0000256" key="7">
    <source>
        <dbReference type="ARBA" id="ARBA00022840"/>
    </source>
</evidence>
<dbReference type="HAMAP" id="MF_01498">
    <property type="entry name" value="RadA_bact"/>
    <property type="match status" value="1"/>
</dbReference>
<dbReference type="SUPFAM" id="SSF52540">
    <property type="entry name" value="P-loop containing nucleoside triphosphate hydrolases"/>
    <property type="match status" value="1"/>
</dbReference>
<evidence type="ECO:0000256" key="13">
    <source>
        <dbReference type="RuleBase" id="RU003555"/>
    </source>
</evidence>
<dbReference type="PRINTS" id="PR01874">
    <property type="entry name" value="DNAREPAIRADA"/>
</dbReference>
<evidence type="ECO:0000313" key="15">
    <source>
        <dbReference type="EMBL" id="MEQ2578052.1"/>
    </source>
</evidence>
<dbReference type="InterPro" id="IPR014721">
    <property type="entry name" value="Ribsml_uS5_D2-typ_fold_subgr"/>
</dbReference>
<dbReference type="PANTHER" id="PTHR32472">
    <property type="entry name" value="DNA REPAIR PROTEIN RADA"/>
    <property type="match status" value="1"/>
</dbReference>
<comment type="domain">
    <text evidence="11">The middle region has homology to RecA with ATPase motifs including the RadA KNRFG motif, while the C-terminus is homologous to Lon protease.</text>
</comment>
<keyword evidence="5" id="KW-0378">Hydrolase</keyword>
<keyword evidence="6 13" id="KW-0862">Zinc</keyword>
<dbReference type="PANTHER" id="PTHR32472:SF10">
    <property type="entry name" value="DNA REPAIR PROTEIN RADA-LIKE PROTEIN"/>
    <property type="match status" value="1"/>
</dbReference>
<dbReference type="Pfam" id="PF13541">
    <property type="entry name" value="ChlI"/>
    <property type="match status" value="1"/>
</dbReference>
<dbReference type="Proteomes" id="UP001470288">
    <property type="component" value="Unassembled WGS sequence"/>
</dbReference>
<evidence type="ECO:0000256" key="3">
    <source>
        <dbReference type="ARBA" id="ARBA00022763"/>
    </source>
</evidence>
<dbReference type="InterPro" id="IPR020568">
    <property type="entry name" value="Ribosomal_Su5_D2-typ_SF"/>
</dbReference>
<keyword evidence="1 11" id="KW-0479">Metal-binding</keyword>
<evidence type="ECO:0000256" key="1">
    <source>
        <dbReference type="ARBA" id="ARBA00022723"/>
    </source>
</evidence>
<keyword evidence="8 11" id="KW-0346">Stress response</keyword>
<evidence type="ECO:0000256" key="4">
    <source>
        <dbReference type="ARBA" id="ARBA00022771"/>
    </source>
</evidence>
<gene>
    <name evidence="11 15" type="primary">radA</name>
    <name evidence="15" type="ORF">WMO62_04225</name>
</gene>
<keyword evidence="3 11" id="KW-0227">DNA damage</keyword>
<keyword evidence="4 13" id="KW-0863">Zinc-finger</keyword>
<comment type="similarity">
    <text evidence="11 13">Belongs to the RecA family. RadA subfamily.</text>
</comment>
<evidence type="ECO:0000313" key="16">
    <source>
        <dbReference type="Proteomes" id="UP001470288"/>
    </source>
</evidence>
<keyword evidence="7 11" id="KW-0067">ATP-binding</keyword>
<dbReference type="Gene3D" id="3.40.50.300">
    <property type="entry name" value="P-loop containing nucleotide triphosphate hydrolases"/>
    <property type="match status" value="1"/>
</dbReference>
<proteinExistence type="inferred from homology"/>
<evidence type="ECO:0000256" key="12">
    <source>
        <dbReference type="NCBIfam" id="TIGR00416"/>
    </source>
</evidence>
<protein>
    <recommendedName>
        <fullName evidence="11 12">DNA repair protein RadA</fullName>
    </recommendedName>
</protein>
<dbReference type="EMBL" id="JBBMFC010000005">
    <property type="protein sequence ID" value="MEQ2578052.1"/>
    <property type="molecule type" value="Genomic_DNA"/>
</dbReference>
<feature type="short sequence motif" description="RadA KNRFG motif" evidence="11">
    <location>
        <begin position="258"/>
        <end position="262"/>
    </location>
</feature>
<keyword evidence="9 11" id="KW-0238">DNA-binding</keyword>
<sequence length="458" mass="49808">MYKNKEKKGGTIFFCQNCGYESAKWSGQCPACREWNTFAEEPAAPKTKGGSSRRSAREVREPVTLKGIEADSEGRISTGMSELDQVLGGGIVPGSLVLVGGDPGIGKSTLLLQVCRNLAERLDSILYISGEESLQQIKLRAVRIGEFSDAMTLLCETNLDDIESIVLKKKPQAVIIDSIQTMYQENVSSAPGSVSQVREATGVLMRLAKENNITIFIVGHVTKEGTVAGPRVLEHMVDTVLYFEGDRYASYRILRSVKNRFGSTNEIGVFEMTDKGLREVSNPSEYMLSGKPEGASGSVVACTMEGTRPMLLEVQALVCRTNFGLPRRTAAGTDYNRLNLLMAVLEKRLNLPLSGYDAYVNIAGGVRLSEPAMDLALVLAVISSYKDVPVSDKTIVFGEVGLSGEVRAVSMAKQRVQEAKRLGFTKVILPKSSMDQVKDIKGIELIGVSAVWDAMKCL</sequence>
<evidence type="ECO:0000259" key="14">
    <source>
        <dbReference type="PROSITE" id="PS50162"/>
    </source>
</evidence>
<dbReference type="InterPro" id="IPR027417">
    <property type="entry name" value="P-loop_NTPase"/>
</dbReference>
<name>A0ABV1HYP8_9FIRM</name>
<dbReference type="InterPro" id="IPR003593">
    <property type="entry name" value="AAA+_ATPase"/>
</dbReference>
<evidence type="ECO:0000256" key="6">
    <source>
        <dbReference type="ARBA" id="ARBA00022833"/>
    </source>
</evidence>
<evidence type="ECO:0000256" key="10">
    <source>
        <dbReference type="ARBA" id="ARBA00023204"/>
    </source>
</evidence>
<organism evidence="15 16">
    <name type="scientific">Hominiventricola aquisgranensis</name>
    <dbReference type="NCBI Taxonomy" id="3133164"/>
    <lineage>
        <taxon>Bacteria</taxon>
        <taxon>Bacillati</taxon>
        <taxon>Bacillota</taxon>
        <taxon>Clostridia</taxon>
        <taxon>Lachnospirales</taxon>
        <taxon>Lachnospiraceae</taxon>
        <taxon>Hominiventricola</taxon>
    </lineage>
</organism>
<dbReference type="RefSeq" id="WP_118510160.1">
    <property type="nucleotide sequence ID" value="NZ_JBBMFC010000005.1"/>
</dbReference>
<evidence type="ECO:0000256" key="8">
    <source>
        <dbReference type="ARBA" id="ARBA00023016"/>
    </source>
</evidence>